<evidence type="ECO:0000313" key="4">
    <source>
        <dbReference type="Proteomes" id="UP001203297"/>
    </source>
</evidence>
<reference evidence="3" key="1">
    <citation type="journal article" date="2022" name="New Phytol.">
        <title>Evolutionary transition to the ectomycorrhizal habit in the genomes of a hyperdiverse lineage of mushroom-forming fungi.</title>
        <authorList>
            <person name="Looney B."/>
            <person name="Miyauchi S."/>
            <person name="Morin E."/>
            <person name="Drula E."/>
            <person name="Courty P.E."/>
            <person name="Kohler A."/>
            <person name="Kuo A."/>
            <person name="LaButti K."/>
            <person name="Pangilinan J."/>
            <person name="Lipzen A."/>
            <person name="Riley R."/>
            <person name="Andreopoulos W."/>
            <person name="He G."/>
            <person name="Johnson J."/>
            <person name="Nolan M."/>
            <person name="Tritt A."/>
            <person name="Barry K.W."/>
            <person name="Grigoriev I.V."/>
            <person name="Nagy L.G."/>
            <person name="Hibbett D."/>
            <person name="Henrissat B."/>
            <person name="Matheny P.B."/>
            <person name="Labbe J."/>
            <person name="Martin F.M."/>
        </authorList>
    </citation>
    <scope>NUCLEOTIDE SEQUENCE</scope>
    <source>
        <strain evidence="3">BPL690</strain>
    </source>
</reference>
<comment type="caution">
    <text evidence="3">The sequence shown here is derived from an EMBL/GenBank/DDBJ whole genome shotgun (WGS) entry which is preliminary data.</text>
</comment>
<dbReference type="Pfam" id="PF20153">
    <property type="entry name" value="DUF6535"/>
    <property type="match status" value="1"/>
</dbReference>
<keyword evidence="1" id="KW-1133">Transmembrane helix</keyword>
<feature type="transmembrane region" description="Helical" evidence="1">
    <location>
        <begin position="75"/>
        <end position="95"/>
    </location>
</feature>
<dbReference type="AlphaFoldDB" id="A0AAD4QK58"/>
<dbReference type="InterPro" id="IPR045338">
    <property type="entry name" value="DUF6535"/>
</dbReference>
<keyword evidence="1" id="KW-0812">Transmembrane</keyword>
<name>A0AAD4QK58_9AGAM</name>
<dbReference type="EMBL" id="WTXG01000090">
    <property type="protein sequence ID" value="KAI0293683.1"/>
    <property type="molecule type" value="Genomic_DNA"/>
</dbReference>
<organism evidence="3 4">
    <name type="scientific">Multifurca ochricompacta</name>
    <dbReference type="NCBI Taxonomy" id="376703"/>
    <lineage>
        <taxon>Eukaryota</taxon>
        <taxon>Fungi</taxon>
        <taxon>Dikarya</taxon>
        <taxon>Basidiomycota</taxon>
        <taxon>Agaricomycotina</taxon>
        <taxon>Agaricomycetes</taxon>
        <taxon>Russulales</taxon>
        <taxon>Russulaceae</taxon>
        <taxon>Multifurca</taxon>
    </lineage>
</organism>
<feature type="transmembrane region" description="Helical" evidence="1">
    <location>
        <begin position="213"/>
        <end position="232"/>
    </location>
</feature>
<keyword evidence="1" id="KW-0472">Membrane</keyword>
<feature type="transmembrane region" description="Helical" evidence="1">
    <location>
        <begin position="275"/>
        <end position="303"/>
    </location>
</feature>
<dbReference type="Proteomes" id="UP001203297">
    <property type="component" value="Unassembled WGS sequence"/>
</dbReference>
<feature type="transmembrane region" description="Helical" evidence="1">
    <location>
        <begin position="147"/>
        <end position="167"/>
    </location>
</feature>
<sequence>MSQPHAAINIVNLPEGGIDTADLRYQYPPQLAQKQPIWGRSDFVDGSGPLFNMYVEMTADEDKKMAETWKADADGILVFTGLFSAAVAALIAVSIQDLKQNSQDTSAFYLANIYQLLANANGSHVSIPSTLPDPSQFSPSASAVWVNSLWFLSLAISLTCAMLATLLQQWARRYVKVTQPRYSPHKRARIRAFFAEGVDKLHLPWAVEALPTLIHLSLFLFFAGLVVFLFNVNHTVFKVVMCWVGICTGLYICVTLMPIFRHDSPYYAPLSESAWFLYAGTLLVVFQILRWFSAFSCFSYATWDRLGDLKDRYHRWCLHGIGKAAEESAQKLSSEIDGRALIWTLESLDEDHELEQFFASIPGFCSSSLIPEPLEAFKAPNGGAMTQALIGLMHRTLTSNLVTESVKQRRIALCTKAMNVASLPINWAIFEPVLYREWNGLLKSVEFGQFLMRISYQSTFVGYHARCVISVILASTKEYDDRWFELATDHLGITKGVLEKYIGHGDSMVLASLIDISRRTFRDYAKYGWTVGAGWRSKSLKSVSEFNTRDTVPGLQHDFCSLWNEVVLKAQNGKDDRLESISIFLLRHIRHAFIDLHEGTNAAPTAFSASTADENPVLLSPSSYPLCGVEGHRHGISDSTSRIPEVIAGSTKNGLNASYP</sequence>
<evidence type="ECO:0000256" key="1">
    <source>
        <dbReference type="SAM" id="Phobius"/>
    </source>
</evidence>
<feature type="domain" description="DUF6535" evidence="2">
    <location>
        <begin position="53"/>
        <end position="231"/>
    </location>
</feature>
<gene>
    <name evidence="3" type="ORF">B0F90DRAFT_1919926</name>
</gene>
<keyword evidence="4" id="KW-1185">Reference proteome</keyword>
<feature type="transmembrane region" description="Helical" evidence="1">
    <location>
        <begin position="239"/>
        <end position="260"/>
    </location>
</feature>
<evidence type="ECO:0000313" key="3">
    <source>
        <dbReference type="EMBL" id="KAI0293683.1"/>
    </source>
</evidence>
<accession>A0AAD4QK58</accession>
<proteinExistence type="predicted"/>
<evidence type="ECO:0000259" key="2">
    <source>
        <dbReference type="Pfam" id="PF20153"/>
    </source>
</evidence>
<protein>
    <recommendedName>
        <fullName evidence="2">DUF6535 domain-containing protein</fullName>
    </recommendedName>
</protein>